<dbReference type="SUPFAM" id="SSF48403">
    <property type="entry name" value="Ankyrin repeat"/>
    <property type="match status" value="2"/>
</dbReference>
<proteinExistence type="predicted"/>
<keyword evidence="2" id="KW-0040">ANK repeat</keyword>
<dbReference type="PROSITE" id="PS50088">
    <property type="entry name" value="ANK_REPEAT"/>
    <property type="match status" value="3"/>
</dbReference>
<sequence>MDTKTAPPDKLHEFFALVDTLDETACIKYIDTNTDFYNKQGDVKNPYGDMHHSITPLMYTCMRGLINVVKKLIPVSDINLQDKNGYTALMNTIVYTNKTALIITQLLIDAKTDVNIRDISGDTALTKAIYCGEPDIAMKLLDYIDIHATNNSGETPLYQACQYDNKILAIELIKRGATVDIQHSESKRSILHYACINRMVTVVDLLLEKKCDITLRDKMGDTALMHIGNRYVTSDHISLQIVDKLLKAGIDINAQNEEGTTALISYIYYYTEDIAIALVKYGADIHIKANGKTAFTDACDTHCMRLLPLLLEQKCDVNIVDKDGRTPLMNACKANSREIALLLVDIKCDANVRDKFGLTALSYALNNKMFGVINKLMPCTDLNKVIDSAHSDGETYLMRACKYRMDDIALSLIIHKADVNIVNVKKTTALMTACDFELSIVVDKLIESNANINVLDKHNRSAFGAACLTKNDGIIIKLIDSGADYMRELYRLKYLDTYKVHVHIFGKYRKLLRDIVYTVDDNTVYNAFKRADPGSIMDIVAEYVIEGPTFADKLPIRKLKS</sequence>
<dbReference type="Gene3D" id="1.25.40.20">
    <property type="entry name" value="Ankyrin repeat-containing domain"/>
    <property type="match status" value="4"/>
</dbReference>
<dbReference type="InterPro" id="IPR051165">
    <property type="entry name" value="Multifunctional_ANK_Repeat"/>
</dbReference>
<name>A0A3G4ZX68_9VIRU</name>
<dbReference type="PROSITE" id="PS50297">
    <property type="entry name" value="ANK_REP_REGION"/>
    <property type="match status" value="1"/>
</dbReference>
<evidence type="ECO:0000256" key="2">
    <source>
        <dbReference type="ARBA" id="ARBA00023043"/>
    </source>
</evidence>
<protein>
    <submittedName>
        <fullName evidence="3">Uncharacterized protein</fullName>
    </submittedName>
</protein>
<dbReference type="Pfam" id="PF13857">
    <property type="entry name" value="Ank_5"/>
    <property type="match status" value="1"/>
</dbReference>
<gene>
    <name evidence="3" type="ORF">Faunusvirus18_7</name>
</gene>
<keyword evidence="1" id="KW-0677">Repeat</keyword>
<dbReference type="PANTHER" id="PTHR24123:SF33">
    <property type="entry name" value="PROTEIN HOS4"/>
    <property type="match status" value="1"/>
</dbReference>
<dbReference type="SMART" id="SM00248">
    <property type="entry name" value="ANK"/>
    <property type="match status" value="13"/>
</dbReference>
<dbReference type="Pfam" id="PF12796">
    <property type="entry name" value="Ank_2"/>
    <property type="match status" value="3"/>
</dbReference>
<dbReference type="EMBL" id="MK072149">
    <property type="protein sequence ID" value="AYV79502.1"/>
    <property type="molecule type" value="Genomic_DNA"/>
</dbReference>
<evidence type="ECO:0000313" key="3">
    <source>
        <dbReference type="EMBL" id="AYV79502.1"/>
    </source>
</evidence>
<reference evidence="3" key="1">
    <citation type="submission" date="2018-10" db="EMBL/GenBank/DDBJ databases">
        <title>Hidden diversity of soil giant viruses.</title>
        <authorList>
            <person name="Schulz F."/>
            <person name="Alteio L."/>
            <person name="Goudeau D."/>
            <person name="Ryan E.M."/>
            <person name="Malmstrom R.R."/>
            <person name="Blanchard J."/>
            <person name="Woyke T."/>
        </authorList>
    </citation>
    <scope>NUCLEOTIDE SEQUENCE</scope>
    <source>
        <strain evidence="3">FNV1</strain>
    </source>
</reference>
<dbReference type="InterPro" id="IPR002110">
    <property type="entry name" value="Ankyrin_rpt"/>
</dbReference>
<evidence type="ECO:0000256" key="1">
    <source>
        <dbReference type="ARBA" id="ARBA00022737"/>
    </source>
</evidence>
<dbReference type="PANTHER" id="PTHR24123">
    <property type="entry name" value="ANKYRIN REPEAT-CONTAINING"/>
    <property type="match status" value="1"/>
</dbReference>
<dbReference type="InterPro" id="IPR036770">
    <property type="entry name" value="Ankyrin_rpt-contain_sf"/>
</dbReference>
<accession>A0A3G4ZX68</accession>
<organism evidence="3">
    <name type="scientific">Faunusvirus sp</name>
    <dbReference type="NCBI Taxonomy" id="2487766"/>
    <lineage>
        <taxon>Viruses</taxon>
        <taxon>Varidnaviria</taxon>
        <taxon>Bamfordvirae</taxon>
        <taxon>Nucleocytoviricota</taxon>
        <taxon>Megaviricetes</taxon>
        <taxon>Imitervirales</taxon>
        <taxon>Mimiviridae</taxon>
    </lineage>
</organism>